<dbReference type="SUPFAM" id="SSF53474">
    <property type="entry name" value="alpha/beta-Hydrolases"/>
    <property type="match status" value="1"/>
</dbReference>
<feature type="region of interest" description="Disordered" evidence="1">
    <location>
        <begin position="297"/>
        <end position="316"/>
    </location>
</feature>
<dbReference type="OrthoDB" id="10260961at2759"/>
<dbReference type="PANTHER" id="PTHR42103">
    <property type="entry name" value="ALPHA/BETA-HYDROLASES SUPERFAMILY PROTEIN"/>
    <property type="match status" value="1"/>
</dbReference>
<dbReference type="EMBL" id="MU004182">
    <property type="protein sequence ID" value="KAF2501196.1"/>
    <property type="molecule type" value="Genomic_DNA"/>
</dbReference>
<accession>A0A6A6R9M5</accession>
<sequence length="438" mass="47679">MAAPEPAFTFTIPSIHDDTPLDCRIYHPATLPGAPTVSSHRWIKKGAVIGHPYAPLGGNFDDHVVGMVADELLKEGFVVGTFNFRGAHHSKGRTSWTGKPELDDYISFAGFLIHYLDLLQPQPSPPISTPTTPSTPRSRTSTSPTPPHPTLKAPNPSLLLLAGYSYGSLITKHLPPTSHILSLFSLSTLGSAAAEILLRAHTLAAQRNRESAAAARHHSKKHSSHELHPLKMGGEETSPDLRRSSREVRRSAEHARSLELPHGIRSLSLRRKRGASQPEREGGGGGNGLAVIESRVAASPSASVSPDAKIDGEREDPRPAVSTAYLLISPVPPPLSTFMIPGIGHKFWNKHKDHQGETIVERPTLALFGDSDGFVAVRKYRQWAAKLAAEPESRFEYQEVLGAGHFWHEKGVEEKLREGVRRWVGSLGAETEAEGDEM</sequence>
<gene>
    <name evidence="2" type="ORF">BU16DRAFT_533901</name>
</gene>
<reference evidence="2" key="1">
    <citation type="journal article" date="2020" name="Stud. Mycol.">
        <title>101 Dothideomycetes genomes: a test case for predicting lifestyles and emergence of pathogens.</title>
        <authorList>
            <person name="Haridas S."/>
            <person name="Albert R."/>
            <person name="Binder M."/>
            <person name="Bloem J."/>
            <person name="Labutti K."/>
            <person name="Salamov A."/>
            <person name="Andreopoulos B."/>
            <person name="Baker S."/>
            <person name="Barry K."/>
            <person name="Bills G."/>
            <person name="Bluhm B."/>
            <person name="Cannon C."/>
            <person name="Castanera R."/>
            <person name="Culley D."/>
            <person name="Daum C."/>
            <person name="Ezra D."/>
            <person name="Gonzalez J."/>
            <person name="Henrissat B."/>
            <person name="Kuo A."/>
            <person name="Liang C."/>
            <person name="Lipzen A."/>
            <person name="Lutzoni F."/>
            <person name="Magnuson J."/>
            <person name="Mondo S."/>
            <person name="Nolan M."/>
            <person name="Ohm R."/>
            <person name="Pangilinan J."/>
            <person name="Park H.-J."/>
            <person name="Ramirez L."/>
            <person name="Alfaro M."/>
            <person name="Sun H."/>
            <person name="Tritt A."/>
            <person name="Yoshinaga Y."/>
            <person name="Zwiers L.-H."/>
            <person name="Turgeon B."/>
            <person name="Goodwin S."/>
            <person name="Spatafora J."/>
            <person name="Crous P."/>
            <person name="Grigoriev I."/>
        </authorList>
    </citation>
    <scope>NUCLEOTIDE SEQUENCE</scope>
    <source>
        <strain evidence="2">CBS 269.34</strain>
    </source>
</reference>
<feature type="compositionally biased region" description="Basic and acidic residues" evidence="1">
    <location>
        <begin position="239"/>
        <end position="259"/>
    </location>
</feature>
<evidence type="ECO:0000256" key="1">
    <source>
        <dbReference type="SAM" id="MobiDB-lite"/>
    </source>
</evidence>
<dbReference type="PANTHER" id="PTHR42103:SF2">
    <property type="entry name" value="AB HYDROLASE-1 DOMAIN-CONTAINING PROTEIN"/>
    <property type="match status" value="1"/>
</dbReference>
<dbReference type="Proteomes" id="UP000799750">
    <property type="component" value="Unassembled WGS sequence"/>
</dbReference>
<evidence type="ECO:0000313" key="2">
    <source>
        <dbReference type="EMBL" id="KAF2501196.1"/>
    </source>
</evidence>
<feature type="region of interest" description="Disordered" evidence="1">
    <location>
        <begin position="123"/>
        <end position="154"/>
    </location>
</feature>
<feature type="compositionally biased region" description="Low complexity" evidence="1">
    <location>
        <begin position="129"/>
        <end position="143"/>
    </location>
</feature>
<evidence type="ECO:0008006" key="4">
    <source>
        <dbReference type="Google" id="ProtNLM"/>
    </source>
</evidence>
<organism evidence="2 3">
    <name type="scientific">Lophium mytilinum</name>
    <dbReference type="NCBI Taxonomy" id="390894"/>
    <lineage>
        <taxon>Eukaryota</taxon>
        <taxon>Fungi</taxon>
        <taxon>Dikarya</taxon>
        <taxon>Ascomycota</taxon>
        <taxon>Pezizomycotina</taxon>
        <taxon>Dothideomycetes</taxon>
        <taxon>Pleosporomycetidae</taxon>
        <taxon>Mytilinidiales</taxon>
        <taxon>Mytilinidiaceae</taxon>
        <taxon>Lophium</taxon>
    </lineage>
</organism>
<dbReference type="InterPro" id="IPR029058">
    <property type="entry name" value="AB_hydrolase_fold"/>
</dbReference>
<name>A0A6A6R9M5_9PEZI</name>
<feature type="compositionally biased region" description="Low complexity" evidence="1">
    <location>
        <begin position="297"/>
        <end position="307"/>
    </location>
</feature>
<evidence type="ECO:0000313" key="3">
    <source>
        <dbReference type="Proteomes" id="UP000799750"/>
    </source>
</evidence>
<feature type="region of interest" description="Disordered" evidence="1">
    <location>
        <begin position="208"/>
        <end position="289"/>
    </location>
</feature>
<protein>
    <recommendedName>
        <fullName evidence="4">AB hydrolase-1 domain-containing protein</fullName>
    </recommendedName>
</protein>
<dbReference type="AlphaFoldDB" id="A0A6A6R9M5"/>
<keyword evidence="3" id="KW-1185">Reference proteome</keyword>
<dbReference type="Gene3D" id="3.40.50.1820">
    <property type="entry name" value="alpha/beta hydrolase"/>
    <property type="match status" value="2"/>
</dbReference>
<proteinExistence type="predicted"/>